<feature type="coiled-coil region" evidence="1">
    <location>
        <begin position="54"/>
        <end position="81"/>
    </location>
</feature>
<dbReference type="EMBL" id="CAJFCW020000004">
    <property type="protein sequence ID" value="CAG9110509.1"/>
    <property type="molecule type" value="Genomic_DNA"/>
</dbReference>
<protein>
    <submittedName>
        <fullName evidence="2">Uncharacterized protein</fullName>
    </submittedName>
</protein>
<evidence type="ECO:0000256" key="1">
    <source>
        <dbReference type="SAM" id="Coils"/>
    </source>
</evidence>
<proteinExistence type="predicted"/>
<keyword evidence="1" id="KW-0175">Coiled coil</keyword>
<dbReference type="AlphaFoldDB" id="A0A811KTV1"/>
<organism evidence="2 3">
    <name type="scientific">Bursaphelenchus okinawaensis</name>
    <dbReference type="NCBI Taxonomy" id="465554"/>
    <lineage>
        <taxon>Eukaryota</taxon>
        <taxon>Metazoa</taxon>
        <taxon>Ecdysozoa</taxon>
        <taxon>Nematoda</taxon>
        <taxon>Chromadorea</taxon>
        <taxon>Rhabditida</taxon>
        <taxon>Tylenchina</taxon>
        <taxon>Tylenchomorpha</taxon>
        <taxon>Aphelenchoidea</taxon>
        <taxon>Aphelenchoididae</taxon>
        <taxon>Bursaphelenchus</taxon>
    </lineage>
</organism>
<evidence type="ECO:0000313" key="2">
    <source>
        <dbReference type="EMBL" id="CAD5218443.1"/>
    </source>
</evidence>
<sequence length="152" mass="17252">MNIIGSAMGWLRCEIDQKMVDVQIDKKLEEYGIIPIVKPNQTNDTDPSIDTLSTTKLLEELKEANKTEKSVEKEETEKKKEFRVPSIVLVMLTTFGRIFNVVGTMKMFQAFTSYISARRRKNLRTTTERLSGGEGEGEWSEAMMECCTLCAA</sequence>
<dbReference type="EMBL" id="CAJFDH010000004">
    <property type="protein sequence ID" value="CAD5218443.1"/>
    <property type="molecule type" value="Genomic_DNA"/>
</dbReference>
<evidence type="ECO:0000313" key="3">
    <source>
        <dbReference type="Proteomes" id="UP000614601"/>
    </source>
</evidence>
<dbReference type="Proteomes" id="UP000614601">
    <property type="component" value="Unassembled WGS sequence"/>
</dbReference>
<accession>A0A811KTV1</accession>
<name>A0A811KTV1_9BILA</name>
<reference evidence="2" key="1">
    <citation type="submission" date="2020-09" db="EMBL/GenBank/DDBJ databases">
        <authorList>
            <person name="Kikuchi T."/>
        </authorList>
    </citation>
    <scope>NUCLEOTIDE SEQUENCE</scope>
    <source>
        <strain evidence="2">SH1</strain>
    </source>
</reference>
<dbReference type="OrthoDB" id="5858441at2759"/>
<dbReference type="Proteomes" id="UP000783686">
    <property type="component" value="Unassembled WGS sequence"/>
</dbReference>
<keyword evidence="3" id="KW-1185">Reference proteome</keyword>
<comment type="caution">
    <text evidence="2">The sequence shown here is derived from an EMBL/GenBank/DDBJ whole genome shotgun (WGS) entry which is preliminary data.</text>
</comment>
<gene>
    <name evidence="2" type="ORF">BOKJ2_LOCUS7653</name>
</gene>